<dbReference type="PANTHER" id="PTHR23150">
    <property type="entry name" value="SULFATASE MODIFYING FACTOR 1, 2"/>
    <property type="match status" value="1"/>
</dbReference>
<keyword evidence="7" id="KW-1185">Reference proteome</keyword>
<proteinExistence type="predicted"/>
<organism evidence="6 7">
    <name type="scientific">Kineobactrum salinum</name>
    <dbReference type="NCBI Taxonomy" id="2708301"/>
    <lineage>
        <taxon>Bacteria</taxon>
        <taxon>Pseudomonadati</taxon>
        <taxon>Pseudomonadota</taxon>
        <taxon>Gammaproteobacteria</taxon>
        <taxon>Cellvibrionales</taxon>
        <taxon>Halieaceae</taxon>
        <taxon>Kineobactrum</taxon>
    </lineage>
</organism>
<evidence type="ECO:0000313" key="6">
    <source>
        <dbReference type="EMBL" id="QIB64192.1"/>
    </source>
</evidence>
<dbReference type="NCBIfam" id="TIGR03440">
    <property type="entry name" value="egtB_TIGR03440"/>
    <property type="match status" value="1"/>
</dbReference>
<comment type="pathway">
    <text evidence="3">Amino-acid biosynthesis; ergothioneine biosynthesis.</text>
</comment>
<evidence type="ECO:0000313" key="7">
    <source>
        <dbReference type="Proteomes" id="UP000477680"/>
    </source>
</evidence>
<reference evidence="6 7" key="1">
    <citation type="submission" date="2020-02" db="EMBL/GenBank/DDBJ databases">
        <title>Genome sequencing for Kineobactrum sp. M2.</title>
        <authorList>
            <person name="Park S.-J."/>
        </authorList>
    </citation>
    <scope>NUCLEOTIDE SEQUENCE [LARGE SCALE GENOMIC DNA]</scope>
    <source>
        <strain evidence="6 7">M2</strain>
    </source>
</reference>
<dbReference type="Gene3D" id="3.90.1580.10">
    <property type="entry name" value="paralog of FGE (formylglycine-generating enzyme)"/>
    <property type="match status" value="1"/>
</dbReference>
<dbReference type="InterPro" id="IPR034660">
    <property type="entry name" value="DinB/YfiT-like"/>
</dbReference>
<evidence type="ECO:0000256" key="1">
    <source>
        <dbReference type="ARBA" id="ARBA00023002"/>
    </source>
</evidence>
<dbReference type="InterPro" id="IPR042095">
    <property type="entry name" value="SUMF_sf"/>
</dbReference>
<dbReference type="SUPFAM" id="SSF56436">
    <property type="entry name" value="C-type lectin-like"/>
    <property type="match status" value="1"/>
</dbReference>
<dbReference type="KEGG" id="kim:G3T16_00965"/>
<accession>A0A6C0TWJ6</accession>
<keyword evidence="1" id="KW-0560">Oxidoreductase</keyword>
<dbReference type="PANTHER" id="PTHR23150:SF36">
    <property type="entry name" value="HERCYNINE OXYGENASE"/>
    <property type="match status" value="1"/>
</dbReference>
<evidence type="ECO:0000259" key="4">
    <source>
        <dbReference type="Pfam" id="PF03781"/>
    </source>
</evidence>
<keyword evidence="2" id="KW-0408">Iron</keyword>
<dbReference type="InterPro" id="IPR005532">
    <property type="entry name" value="SUMF_dom"/>
</dbReference>
<dbReference type="InterPro" id="IPR024775">
    <property type="entry name" value="DinB-like"/>
</dbReference>
<evidence type="ECO:0000256" key="2">
    <source>
        <dbReference type="ARBA" id="ARBA00023004"/>
    </source>
</evidence>
<dbReference type="AlphaFoldDB" id="A0A6C0TWJ6"/>
<dbReference type="RefSeq" id="WP_163493442.1">
    <property type="nucleotide sequence ID" value="NZ_CP048711.1"/>
</dbReference>
<dbReference type="Proteomes" id="UP000477680">
    <property type="component" value="Chromosome"/>
</dbReference>
<name>A0A6C0TWJ6_9GAMM</name>
<dbReference type="EMBL" id="CP048711">
    <property type="protein sequence ID" value="QIB64192.1"/>
    <property type="molecule type" value="Genomic_DNA"/>
</dbReference>
<sequence length="424" mass="48802">MLSGSALEKEFQRVRAVTLQLCEPLETEDFDLQAIPETSPVKWHLAHTTWFFETFVLKPFLTDYRAWNPAFEQLFNSYYNGVGEPFARARRGLLSRPLVSEVYQYRQAVDQHILALLHYCDSSTSDVEIQQRIELGLHHEMQHQELMLTDLKYCFYVNPLKPVYRAEKPAESELASGESGRDAPGWQSFAGGLIVVGAVAEQFCFDNETPSHRQFLEPFALAESLVTNGEYRKFVEDGGYQRAELWLADGWDTVCRQRWQAPLYWRLNEGSWLEYRLDGEHPLAEQRPVSHLSYYEADAFARWSEARLPTEAEWELAASGYPVEGNFLDAGNFRPQMARAGEQGMKQLFGDVWEWTGSSYLPYPGYVASRDTLGEYNGKFMSNQMVLRGGSCASARAHIRSTYRNFFYPGDRWQFSGLRLCRSV</sequence>
<feature type="domain" description="Sulfatase-modifying factor enzyme-like" evidence="4">
    <location>
        <begin position="186"/>
        <end position="334"/>
    </location>
</feature>
<feature type="domain" description="DinB-like" evidence="5">
    <location>
        <begin position="11"/>
        <end position="147"/>
    </location>
</feature>
<feature type="domain" description="Sulfatase-modifying factor enzyme-like" evidence="4">
    <location>
        <begin position="339"/>
        <end position="421"/>
    </location>
</feature>
<evidence type="ECO:0000256" key="3">
    <source>
        <dbReference type="ARBA" id="ARBA00037882"/>
    </source>
</evidence>
<dbReference type="SUPFAM" id="SSF109854">
    <property type="entry name" value="DinB/YfiT-like putative metalloenzymes"/>
    <property type="match status" value="1"/>
</dbReference>
<evidence type="ECO:0000259" key="5">
    <source>
        <dbReference type="Pfam" id="PF12867"/>
    </source>
</evidence>
<gene>
    <name evidence="6" type="ORF">G3T16_00965</name>
</gene>
<dbReference type="InterPro" id="IPR017806">
    <property type="entry name" value="EgtB"/>
</dbReference>
<dbReference type="Pfam" id="PF12867">
    <property type="entry name" value="DinB_2"/>
    <property type="match status" value="1"/>
</dbReference>
<dbReference type="InterPro" id="IPR016187">
    <property type="entry name" value="CTDL_fold"/>
</dbReference>
<dbReference type="GO" id="GO:0052699">
    <property type="term" value="P:ergothioneine biosynthetic process"/>
    <property type="evidence" value="ECO:0007669"/>
    <property type="project" value="InterPro"/>
</dbReference>
<dbReference type="Pfam" id="PF03781">
    <property type="entry name" value="FGE-sulfatase"/>
    <property type="match status" value="2"/>
</dbReference>
<dbReference type="InterPro" id="IPR051043">
    <property type="entry name" value="Sulfatase_Mod_Factor_Kinase"/>
</dbReference>
<protein>
    <submittedName>
        <fullName evidence="6">Ergothioneine biosynthesis protein EgtB</fullName>
    </submittedName>
</protein>